<gene>
    <name evidence="1" type="ORF">BIFGAL_03607</name>
</gene>
<dbReference type="STRING" id="561180.BIFGAL_03607"/>
<dbReference type="EMBL" id="ABXB03000003">
    <property type="protein sequence ID" value="EFA22581.1"/>
    <property type="molecule type" value="Genomic_DNA"/>
</dbReference>
<evidence type="ECO:0000313" key="1">
    <source>
        <dbReference type="EMBL" id="EFA22581.1"/>
    </source>
</evidence>
<proteinExistence type="predicted"/>
<dbReference type="AlphaFoldDB" id="D1NUT0"/>
<protein>
    <submittedName>
        <fullName evidence="1">Uncharacterized protein</fullName>
    </submittedName>
</protein>
<organism evidence="1 2">
    <name type="scientific">Bifidobacterium gallicum DSM 20093 = LMG 11596</name>
    <dbReference type="NCBI Taxonomy" id="561180"/>
    <lineage>
        <taxon>Bacteria</taxon>
        <taxon>Bacillati</taxon>
        <taxon>Actinomycetota</taxon>
        <taxon>Actinomycetes</taxon>
        <taxon>Bifidobacteriales</taxon>
        <taxon>Bifidobacteriaceae</taxon>
        <taxon>Bifidobacterium</taxon>
    </lineage>
</organism>
<name>D1NUT0_9BIFI</name>
<dbReference type="Proteomes" id="UP000003656">
    <property type="component" value="Unassembled WGS sequence"/>
</dbReference>
<comment type="caution">
    <text evidence="1">The sequence shown here is derived from an EMBL/GenBank/DDBJ whole genome shotgun (WGS) entry which is preliminary data.</text>
</comment>
<evidence type="ECO:0000313" key="2">
    <source>
        <dbReference type="Proteomes" id="UP000003656"/>
    </source>
</evidence>
<accession>D1NUT0</accession>
<reference evidence="1 2" key="1">
    <citation type="submission" date="2009-11" db="EMBL/GenBank/DDBJ databases">
        <authorList>
            <person name="Weinstock G."/>
            <person name="Sodergren E."/>
            <person name="Clifton S."/>
            <person name="Fulton L."/>
            <person name="Fulton B."/>
            <person name="Courtney L."/>
            <person name="Fronick C."/>
            <person name="Harrison M."/>
            <person name="Strong C."/>
            <person name="Farmer C."/>
            <person name="Delahaunty K."/>
            <person name="Markovic C."/>
            <person name="Hall O."/>
            <person name="Minx P."/>
            <person name="Tomlinson C."/>
            <person name="Mitreva M."/>
            <person name="Nelson J."/>
            <person name="Hou S."/>
            <person name="Wollam A."/>
            <person name="Pepin K.H."/>
            <person name="Johnson M."/>
            <person name="Bhonagiri V."/>
            <person name="Nash W.E."/>
            <person name="Warren W."/>
            <person name="Chinwalla A."/>
            <person name="Mardis E.R."/>
            <person name="Wilson R.K."/>
        </authorList>
    </citation>
    <scope>NUCLEOTIDE SEQUENCE [LARGE SCALE GENOMIC DNA]</scope>
    <source>
        <strain evidence="1 2">DSM 20093</strain>
    </source>
</reference>
<sequence length="42" mass="4696">MPHTAITVGSYRIFGLLRVITFIVSVTFSQSPKEFHCTIPIS</sequence>